<dbReference type="Proteomes" id="UP000626109">
    <property type="component" value="Unassembled WGS sequence"/>
</dbReference>
<gene>
    <name evidence="2" type="ORF">PGLA2088_LOCUS50059</name>
</gene>
<dbReference type="SUPFAM" id="SSF81995">
    <property type="entry name" value="beta-sandwich domain of Sec23/24"/>
    <property type="match status" value="1"/>
</dbReference>
<proteinExistence type="predicted"/>
<protein>
    <submittedName>
        <fullName evidence="2">Uncharacterized protein</fullName>
    </submittedName>
</protein>
<dbReference type="PANTHER" id="PTHR37002:SF10">
    <property type="entry name" value="TRANSGLUTAMINASE-LIKE DOMAIN-CONTAINING PROTEIN"/>
    <property type="match status" value="1"/>
</dbReference>
<feature type="region of interest" description="Disordered" evidence="1">
    <location>
        <begin position="266"/>
        <end position="316"/>
    </location>
</feature>
<feature type="region of interest" description="Disordered" evidence="1">
    <location>
        <begin position="404"/>
        <end position="504"/>
    </location>
</feature>
<dbReference type="PANTHER" id="PTHR37002">
    <property type="entry name" value="AGAP007005-PA"/>
    <property type="match status" value="1"/>
</dbReference>
<feature type="compositionally biased region" description="Low complexity" evidence="1">
    <location>
        <begin position="1"/>
        <end position="13"/>
    </location>
</feature>
<name>A0A813M0W2_POLGL</name>
<reference evidence="2" key="1">
    <citation type="submission" date="2021-02" db="EMBL/GenBank/DDBJ databases">
        <authorList>
            <person name="Dougan E. K."/>
            <person name="Rhodes N."/>
            <person name="Thang M."/>
            <person name="Chan C."/>
        </authorList>
    </citation>
    <scope>NUCLEOTIDE SEQUENCE</scope>
</reference>
<sequence>AASDPKSSSSSSSDSDDDEEKKPVNGVTGPGSAVSSSSASSSNNNNSNNNSNNATAPAPPAAAVVQAAIKQQQQLASQNKQQQPQNQQQQQKQQQQQQPQKQQQQQQEQEQRQQQKQPEQQQRAKQAKNTSSRPGPARKKPKTTDVRGSRIFPGDEDGPFELNLDALQGRWRHSHPNLGMLTVRGESVKFDSGLPYEVKEMPGGQLDMAGWQASKEKSTPEAIVWIKDQFICSWFLEEDLERADEEGLDSKNIIDGKRGRARVNYRALDRQMQDEEDRQTRNVYSDASSDDDRRPSRGREAMETVSPKELAESNSKQAAKASDLLQKWLLSTATARHDEILKRKGKLSTRLPVELQGAGRKLLEKEFRLYELKLSFRVQETVVIVDAAARQRFAERNKEPWQSAWKELLSRPPPVEAAPSTAPRKRKLRRVVDSDEEAEAEAQAASSDAPAASEAQASPDAPPAAQEDQLSLEAGVQQGIEAAKARLESPQLAAEAKSRDEEVL</sequence>
<feature type="compositionally biased region" description="Basic and acidic residues" evidence="1">
    <location>
        <begin position="290"/>
        <end position="302"/>
    </location>
</feature>
<dbReference type="AlphaFoldDB" id="A0A813M0W2"/>
<dbReference type="EMBL" id="CAJNNW010037271">
    <property type="protein sequence ID" value="CAE8740522.1"/>
    <property type="molecule type" value="Genomic_DNA"/>
</dbReference>
<evidence type="ECO:0000256" key="1">
    <source>
        <dbReference type="SAM" id="MobiDB-lite"/>
    </source>
</evidence>
<feature type="non-terminal residue" evidence="2">
    <location>
        <position position="1"/>
    </location>
</feature>
<organism evidence="2 3">
    <name type="scientific">Polarella glacialis</name>
    <name type="common">Dinoflagellate</name>
    <dbReference type="NCBI Taxonomy" id="89957"/>
    <lineage>
        <taxon>Eukaryota</taxon>
        <taxon>Sar</taxon>
        <taxon>Alveolata</taxon>
        <taxon>Dinophyceae</taxon>
        <taxon>Suessiales</taxon>
        <taxon>Suessiaceae</taxon>
        <taxon>Polarella</taxon>
    </lineage>
</organism>
<feature type="region of interest" description="Disordered" evidence="1">
    <location>
        <begin position="1"/>
        <end position="158"/>
    </location>
</feature>
<accession>A0A813M0W2</accession>
<feature type="compositionally biased region" description="Low complexity" evidence="1">
    <location>
        <begin position="441"/>
        <end position="469"/>
    </location>
</feature>
<comment type="caution">
    <text evidence="2">The sequence shown here is derived from an EMBL/GenBank/DDBJ whole genome shotgun (WGS) entry which is preliminary data.</text>
</comment>
<evidence type="ECO:0000313" key="3">
    <source>
        <dbReference type="Proteomes" id="UP000626109"/>
    </source>
</evidence>
<evidence type="ECO:0000313" key="2">
    <source>
        <dbReference type="EMBL" id="CAE8740522.1"/>
    </source>
</evidence>
<feature type="compositionally biased region" description="Low complexity" evidence="1">
    <location>
        <begin position="32"/>
        <end position="124"/>
    </location>
</feature>